<keyword evidence="6" id="KW-1185">Reference proteome</keyword>
<name>A0A4Z0YEU9_9FIRM</name>
<dbReference type="Gene3D" id="2.40.30.10">
    <property type="entry name" value="Translation factors"/>
    <property type="match status" value="1"/>
</dbReference>
<dbReference type="PANTHER" id="PTHR30217:SF6">
    <property type="entry name" value="TRNA HYDROXYLATION PROTEIN P"/>
    <property type="match status" value="1"/>
</dbReference>
<dbReference type="SUPFAM" id="SSF51395">
    <property type="entry name" value="FMN-linked oxidoreductases"/>
    <property type="match status" value="1"/>
</dbReference>
<dbReference type="InterPro" id="IPR051454">
    <property type="entry name" value="RNA/ubiquinone_mod_enzymes"/>
</dbReference>
<dbReference type="InterPro" id="IPR032525">
    <property type="entry name" value="Peptidase_U32_C"/>
</dbReference>
<dbReference type="RefSeq" id="WP_135656658.1">
    <property type="nucleotide sequence ID" value="NZ_SRMQ01000001.1"/>
</dbReference>
<evidence type="ECO:0000256" key="3">
    <source>
        <dbReference type="ARBA" id="ARBA00038374"/>
    </source>
</evidence>
<proteinExistence type="inferred from homology"/>
<dbReference type="InterPro" id="IPR001539">
    <property type="entry name" value="Peptidase_U32"/>
</dbReference>
<evidence type="ECO:0000313" key="5">
    <source>
        <dbReference type="EMBL" id="TGJ77721.1"/>
    </source>
</evidence>
<dbReference type="Proteomes" id="UP000297714">
    <property type="component" value="Unassembled WGS sequence"/>
</dbReference>
<dbReference type="PANTHER" id="PTHR30217">
    <property type="entry name" value="PEPTIDASE U32 FAMILY"/>
    <property type="match status" value="1"/>
</dbReference>
<keyword evidence="1 5" id="KW-0645">Protease</keyword>
<dbReference type="AlphaFoldDB" id="A0A4Z0YEU9"/>
<dbReference type="OrthoDB" id="9807498at2"/>
<accession>A0A4Z0YEU9</accession>
<dbReference type="PROSITE" id="PS01276">
    <property type="entry name" value="PEPTIDASE_U32"/>
    <property type="match status" value="1"/>
</dbReference>
<organism evidence="5 6">
    <name type="scientific">Caproiciproducens galactitolivorans</name>
    <dbReference type="NCBI Taxonomy" id="642589"/>
    <lineage>
        <taxon>Bacteria</taxon>
        <taxon>Bacillati</taxon>
        <taxon>Bacillota</taxon>
        <taxon>Clostridia</taxon>
        <taxon>Eubacteriales</taxon>
        <taxon>Acutalibacteraceae</taxon>
        <taxon>Caproiciproducens</taxon>
    </lineage>
</organism>
<evidence type="ECO:0000256" key="1">
    <source>
        <dbReference type="ARBA" id="ARBA00022670"/>
    </source>
</evidence>
<gene>
    <name evidence="5" type="primary">ydcP_1</name>
    <name evidence="5" type="ORF">CAGA_01150</name>
</gene>
<feature type="domain" description="Peptidase family U32 C-terminal" evidence="4">
    <location>
        <begin position="323"/>
        <end position="403"/>
    </location>
</feature>
<keyword evidence="2 5" id="KW-0378">Hydrolase</keyword>
<protein>
    <submittedName>
        <fullName evidence="5">Putative protease YdcP</fullName>
        <ecNumber evidence="5">3.4.-.-</ecNumber>
    </submittedName>
</protein>
<evidence type="ECO:0000259" key="4">
    <source>
        <dbReference type="Pfam" id="PF16325"/>
    </source>
</evidence>
<dbReference type="EC" id="3.4.-.-" evidence="5"/>
<comment type="caution">
    <text evidence="5">The sequence shown here is derived from an EMBL/GenBank/DDBJ whole genome shotgun (WGS) entry which is preliminary data.</text>
</comment>
<evidence type="ECO:0000256" key="2">
    <source>
        <dbReference type="ARBA" id="ARBA00022801"/>
    </source>
</evidence>
<dbReference type="Pfam" id="PF16325">
    <property type="entry name" value="Peptidase_U32_C"/>
    <property type="match status" value="1"/>
</dbReference>
<dbReference type="GO" id="GO:0006508">
    <property type="term" value="P:proteolysis"/>
    <property type="evidence" value="ECO:0007669"/>
    <property type="project" value="UniProtKB-KW"/>
</dbReference>
<dbReference type="EMBL" id="SRMQ01000001">
    <property type="protein sequence ID" value="TGJ77721.1"/>
    <property type="molecule type" value="Genomic_DNA"/>
</dbReference>
<dbReference type="Pfam" id="PF01136">
    <property type="entry name" value="Peptidase_U32"/>
    <property type="match status" value="1"/>
</dbReference>
<reference evidence="5 6" key="1">
    <citation type="submission" date="2019-04" db="EMBL/GenBank/DDBJ databases">
        <authorList>
            <person name="Poehlein A."/>
            <person name="Bengelsdorf F.R."/>
            <person name="Duerre P."/>
            <person name="Daniel R."/>
        </authorList>
    </citation>
    <scope>NUCLEOTIDE SEQUENCE [LARGE SCALE GENOMIC DNA]</scope>
    <source>
        <strain evidence="5 6">BS-1</strain>
    </source>
</reference>
<dbReference type="GO" id="GO:0008233">
    <property type="term" value="F:peptidase activity"/>
    <property type="evidence" value="ECO:0007669"/>
    <property type="project" value="UniProtKB-KW"/>
</dbReference>
<evidence type="ECO:0000313" key="6">
    <source>
        <dbReference type="Proteomes" id="UP000297714"/>
    </source>
</evidence>
<sequence length="407" mass="45766">MKEESNRVELLSPAGDTERLGAALEFGADAVYLAGQEFGMRTAPSNFNREELQKAVHLAHEKNVKVYLTCNTVPHNEELARLPDFLRFAQSVGVDALIIADFGVLAMAKTYAPDVVVHMSTQTGVANYASANELYNLGASRVVLARELNLEEIAEIRAKTPKQLEIEAFVHGAMCVSFSGRCLLSSYLTGRDANRGDCAQPCRWEYALVESKRPGQYMPVFEDKNGTYILNSKDMCMIEHIPEMIQAGVTSLKIEGRAKSAYYVSVVTNAYRNAIDEYYRNPKQKLSPWIAEELNKISHREYSTGFYFGHEPGQVYENGGYVREYDVIAVCEKYEDGVATLSQRNRFFKGDTADILEKGKKPYLLTLDELFDEYWNPIGSAPHAMMTVYFKTDHPIAKGAILRKKRV</sequence>
<comment type="similarity">
    <text evidence="3">Belongs to the peptidase U32 family.</text>
</comment>